<dbReference type="EMBL" id="RBZP01000002">
    <property type="protein sequence ID" value="RKQ35818.1"/>
    <property type="molecule type" value="Genomic_DNA"/>
</dbReference>
<dbReference type="GO" id="GO:0015233">
    <property type="term" value="F:pantothenate transmembrane transporter activity"/>
    <property type="evidence" value="ECO:0007669"/>
    <property type="project" value="InterPro"/>
</dbReference>
<keyword evidence="7 9" id="KW-0472">Membrane</keyword>
<feature type="transmembrane region" description="Helical" evidence="9">
    <location>
        <begin position="365"/>
        <end position="386"/>
    </location>
</feature>
<feature type="transmembrane region" description="Helical" evidence="9">
    <location>
        <begin position="6"/>
        <end position="23"/>
    </location>
</feature>
<keyword evidence="4" id="KW-1003">Cell membrane</keyword>
<evidence type="ECO:0000256" key="2">
    <source>
        <dbReference type="ARBA" id="ARBA00006434"/>
    </source>
</evidence>
<dbReference type="NCBIfam" id="TIGR00813">
    <property type="entry name" value="sss"/>
    <property type="match status" value="1"/>
</dbReference>
<dbReference type="GO" id="GO:0036376">
    <property type="term" value="P:sodium ion export across plasma membrane"/>
    <property type="evidence" value="ECO:0007669"/>
    <property type="project" value="InterPro"/>
</dbReference>
<gene>
    <name evidence="10" type="primary">panF</name>
    <name evidence="10" type="ORF">D8M06_06065</name>
</gene>
<keyword evidence="3" id="KW-0813">Transport</keyword>
<feature type="transmembrane region" description="Helical" evidence="9">
    <location>
        <begin position="236"/>
        <end position="254"/>
    </location>
</feature>
<keyword evidence="11" id="KW-1185">Reference proteome</keyword>
<feature type="transmembrane region" description="Helical" evidence="9">
    <location>
        <begin position="319"/>
        <end position="344"/>
    </location>
</feature>
<dbReference type="InterPro" id="IPR001734">
    <property type="entry name" value="Na/solute_symporter"/>
</dbReference>
<dbReference type="CDD" id="cd10327">
    <property type="entry name" value="SLC5sbd_PanF"/>
    <property type="match status" value="1"/>
</dbReference>
<feature type="transmembrane region" description="Helical" evidence="9">
    <location>
        <begin position="157"/>
        <end position="179"/>
    </location>
</feature>
<evidence type="ECO:0000313" key="10">
    <source>
        <dbReference type="EMBL" id="RKQ35818.1"/>
    </source>
</evidence>
<dbReference type="InterPro" id="IPR050277">
    <property type="entry name" value="Sodium:Solute_Symporter"/>
</dbReference>
<dbReference type="InterPro" id="IPR038377">
    <property type="entry name" value="Na/Glc_symporter_sf"/>
</dbReference>
<evidence type="ECO:0000256" key="1">
    <source>
        <dbReference type="ARBA" id="ARBA00004141"/>
    </source>
</evidence>
<dbReference type="Proteomes" id="UP000269301">
    <property type="component" value="Unassembled WGS sequence"/>
</dbReference>
<feature type="transmembrane region" description="Helical" evidence="9">
    <location>
        <begin position="124"/>
        <end position="145"/>
    </location>
</feature>
<dbReference type="RefSeq" id="WP_121203490.1">
    <property type="nucleotide sequence ID" value="NZ_RBZP01000002.1"/>
</dbReference>
<evidence type="ECO:0000256" key="8">
    <source>
        <dbReference type="RuleBase" id="RU362091"/>
    </source>
</evidence>
<dbReference type="PANTHER" id="PTHR48086:SF4">
    <property type="entry name" value="SODIUM_PANTOTHENATE SYMPORTER"/>
    <property type="match status" value="1"/>
</dbReference>
<dbReference type="InterPro" id="IPR011849">
    <property type="entry name" value="Na/pantothenate_symporter"/>
</dbReference>
<dbReference type="InterPro" id="IPR018212">
    <property type="entry name" value="Na/solute_symporter_CS"/>
</dbReference>
<comment type="subcellular location">
    <subcellularLocation>
        <location evidence="1">Membrane</location>
        <topology evidence="1">Multi-pass membrane protein</topology>
    </subcellularLocation>
</comment>
<dbReference type="NCBIfam" id="TIGR02119">
    <property type="entry name" value="panF"/>
    <property type="match status" value="1"/>
</dbReference>
<dbReference type="OrthoDB" id="9810181at2"/>
<feature type="transmembrane region" description="Helical" evidence="9">
    <location>
        <begin position="70"/>
        <end position="95"/>
    </location>
</feature>
<evidence type="ECO:0000256" key="7">
    <source>
        <dbReference type="ARBA" id="ARBA00023136"/>
    </source>
</evidence>
<feature type="transmembrane region" description="Helical" evidence="9">
    <location>
        <begin position="274"/>
        <end position="299"/>
    </location>
</feature>
<comment type="similarity">
    <text evidence="2 8">Belongs to the sodium:solute symporter (SSF) (TC 2.A.21) family.</text>
</comment>
<feature type="transmembrane region" description="Helical" evidence="9">
    <location>
        <begin position="191"/>
        <end position="216"/>
    </location>
</feature>
<evidence type="ECO:0000313" key="11">
    <source>
        <dbReference type="Proteomes" id="UP000269301"/>
    </source>
</evidence>
<name>A0A495A7V6_9BACI</name>
<dbReference type="PROSITE" id="PS50283">
    <property type="entry name" value="NA_SOLUT_SYMP_3"/>
    <property type="match status" value="1"/>
</dbReference>
<dbReference type="GO" id="GO:0005886">
    <property type="term" value="C:plasma membrane"/>
    <property type="evidence" value="ECO:0007669"/>
    <property type="project" value="TreeGrafter"/>
</dbReference>
<dbReference type="Gene3D" id="1.20.1730.10">
    <property type="entry name" value="Sodium/glucose cotransporter"/>
    <property type="match status" value="1"/>
</dbReference>
<dbReference type="GO" id="GO:0015081">
    <property type="term" value="F:sodium ion transmembrane transporter activity"/>
    <property type="evidence" value="ECO:0007669"/>
    <property type="project" value="InterPro"/>
</dbReference>
<dbReference type="Pfam" id="PF00474">
    <property type="entry name" value="SSF"/>
    <property type="match status" value="1"/>
</dbReference>
<keyword evidence="6 9" id="KW-1133">Transmembrane helix</keyword>
<evidence type="ECO:0000256" key="4">
    <source>
        <dbReference type="ARBA" id="ARBA00022475"/>
    </source>
</evidence>
<evidence type="ECO:0000256" key="9">
    <source>
        <dbReference type="SAM" id="Phobius"/>
    </source>
</evidence>
<sequence>MNWAVLTPLLVFLVIIFLIGFWSNRKMAKADGFLGDYFLGSREFGGLVLAMTMVATYGSASSFLGGPGAAYSIGFGWVLLAMTQVATGYFTLLVLGKKFAIVARKYKAVTLIDFLKARYKSTPVVLLSAISIIIFLFSAMAAQWVGGAYLIQSLTGLSYIGALFIFTLSVLVYVTIGGFRAVVMTDTIQGIVMFFGTMILLVAVIVAGGGVSTIIADLVTINPNLITPFGQDGQLTSAYISSYWILVGVGVVALPQVAVRAMSYKNAKAMHKAIIIGTIVVGFIMLGMHLIGVFARPVLPGIEVADQVIPLVALEVLPAWVAGIILAAPLAAIMSTVDSLLLLVSSAVVKDVYINYVKPDASRNHVMKVSMAVTAVIGAIAFVLAISPPDLLIFLNLFAFGGLEAAFIWPLVLGLYWKFANKYGAVASMITGIGSYIGIHFYNQAYGDLLGVHTVTVPVFLSLIAFVLFSLMFKQEAYEFPSTTIKKEA</sequence>
<protein>
    <submittedName>
        <fullName evidence="10">Sodium/panthothenate symporter</fullName>
    </submittedName>
</protein>
<evidence type="ECO:0000256" key="6">
    <source>
        <dbReference type="ARBA" id="ARBA00022989"/>
    </source>
</evidence>
<keyword evidence="5 9" id="KW-0812">Transmembrane</keyword>
<feature type="transmembrane region" description="Helical" evidence="9">
    <location>
        <begin position="423"/>
        <end position="443"/>
    </location>
</feature>
<dbReference type="PROSITE" id="PS00456">
    <property type="entry name" value="NA_SOLUT_SYMP_1"/>
    <property type="match status" value="1"/>
</dbReference>
<comment type="caution">
    <text evidence="10">The sequence shown here is derived from an EMBL/GenBank/DDBJ whole genome shotgun (WGS) entry which is preliminary data.</text>
</comment>
<proteinExistence type="inferred from homology"/>
<feature type="transmembrane region" description="Helical" evidence="9">
    <location>
        <begin position="44"/>
        <end position="64"/>
    </location>
</feature>
<feature type="transmembrane region" description="Helical" evidence="9">
    <location>
        <begin position="449"/>
        <end position="473"/>
    </location>
</feature>
<reference evidence="10 11" key="1">
    <citation type="journal article" date="2016" name="Int. J. Syst. Evol. Microbiol.">
        <title>Oceanobacillus halophilus sp. nov., a novel moderately halophilic bacterium from a hypersaline lake.</title>
        <authorList>
            <person name="Amoozegar M.A."/>
            <person name="Bagheri M."/>
            <person name="Makhdoumi A."/>
            <person name="Nikou M.M."/>
            <person name="Fazeli S.A.S."/>
            <person name="Schumann P."/>
            <person name="Sproer C."/>
            <person name="Sanchez-Porro C."/>
            <person name="Ventosa A."/>
        </authorList>
    </citation>
    <scope>NUCLEOTIDE SEQUENCE [LARGE SCALE GENOMIC DNA]</scope>
    <source>
        <strain evidence="10 11">DSM 23996</strain>
    </source>
</reference>
<dbReference type="PANTHER" id="PTHR48086">
    <property type="entry name" value="SODIUM/PROLINE SYMPORTER-RELATED"/>
    <property type="match status" value="1"/>
</dbReference>
<evidence type="ECO:0000256" key="5">
    <source>
        <dbReference type="ARBA" id="ARBA00022692"/>
    </source>
</evidence>
<feature type="transmembrane region" description="Helical" evidence="9">
    <location>
        <begin position="392"/>
        <end position="416"/>
    </location>
</feature>
<organism evidence="10 11">
    <name type="scientific">Oceanobacillus halophilus</name>
    <dbReference type="NCBI Taxonomy" id="930130"/>
    <lineage>
        <taxon>Bacteria</taxon>
        <taxon>Bacillati</taxon>
        <taxon>Bacillota</taxon>
        <taxon>Bacilli</taxon>
        <taxon>Bacillales</taxon>
        <taxon>Bacillaceae</taxon>
        <taxon>Oceanobacillus</taxon>
    </lineage>
</organism>
<evidence type="ECO:0000256" key="3">
    <source>
        <dbReference type="ARBA" id="ARBA00022448"/>
    </source>
</evidence>
<accession>A0A495A7V6</accession>
<dbReference type="AlphaFoldDB" id="A0A495A7V6"/>